<reference evidence="1 2" key="1">
    <citation type="submission" date="2023-01" db="EMBL/GenBank/DDBJ databases">
        <title>Genomes from the Australian National Cyanobacteria Reference Collection.</title>
        <authorList>
            <person name="Willis A."/>
            <person name="Lee E.M.F."/>
        </authorList>
    </citation>
    <scope>NUCLEOTIDE SEQUENCE [LARGE SCALE GENOMIC DNA]</scope>
    <source>
        <strain evidence="1 2">CS-549</strain>
    </source>
</reference>
<evidence type="ECO:0000313" key="2">
    <source>
        <dbReference type="Proteomes" id="UP001211711"/>
    </source>
</evidence>
<keyword evidence="1" id="KW-0255">Endonuclease</keyword>
<proteinExistence type="predicted"/>
<comment type="caution">
    <text evidence="1">The sequence shown here is derived from an EMBL/GenBank/DDBJ whole genome shotgun (WGS) entry which is preliminary data.</text>
</comment>
<dbReference type="Proteomes" id="UP001211711">
    <property type="component" value="Unassembled WGS sequence"/>
</dbReference>
<keyword evidence="1" id="KW-0378">Hydrolase</keyword>
<gene>
    <name evidence="1" type="ORF">PN497_17790</name>
</gene>
<dbReference type="GO" id="GO:0004519">
    <property type="term" value="F:endonuclease activity"/>
    <property type="evidence" value="ECO:0007669"/>
    <property type="project" value="UniProtKB-KW"/>
</dbReference>
<evidence type="ECO:0000313" key="1">
    <source>
        <dbReference type="EMBL" id="MDB9443199.1"/>
    </source>
</evidence>
<sequence length="222" mass="25137">MELLTLESLQMAARSFCLELSATPINNLYGVTDGKAVGTYVESTFNQYLSKRYDYTLGSAALGIDFPGLEVDLKVTSIRQPQSSCPFKNASQKVYSLGYHLLILIFSYEKNDDYNSHTANLNFQNVVFVDKKRTGDYQTSYGLQEILRRHGNKDDVIAFLEERNFPLDEIGRETLAERILREPPEIGYLTISNALQWRLQYSRVIQVSIAGNTTGIENLLIS</sequence>
<protein>
    <submittedName>
        <fullName evidence="1">Restriction endonuclease</fullName>
    </submittedName>
</protein>
<dbReference type="EMBL" id="JAQMTI010000228">
    <property type="protein sequence ID" value="MDB9443199.1"/>
    <property type="molecule type" value="Genomic_DNA"/>
</dbReference>
<name>A0ABT4ZVY0_9CYAN</name>
<organism evidence="1 2">
    <name type="scientific">Sphaerospermopsis kisseleviana CS-549</name>
    <dbReference type="NCBI Taxonomy" id="3021783"/>
    <lineage>
        <taxon>Bacteria</taxon>
        <taxon>Bacillati</taxon>
        <taxon>Cyanobacteriota</taxon>
        <taxon>Cyanophyceae</taxon>
        <taxon>Nostocales</taxon>
        <taxon>Aphanizomenonaceae</taxon>
        <taxon>Sphaerospermopsis</taxon>
        <taxon>Sphaerospermopsis kisseleviana</taxon>
    </lineage>
</organism>
<dbReference type="RefSeq" id="WP_096569587.1">
    <property type="nucleotide sequence ID" value="NZ_JAQMTI010000228.1"/>
</dbReference>
<keyword evidence="1" id="KW-0540">Nuclease</keyword>
<keyword evidence="2" id="KW-1185">Reference proteome</keyword>
<accession>A0ABT4ZVY0</accession>